<dbReference type="GO" id="GO:0016020">
    <property type="term" value="C:membrane"/>
    <property type="evidence" value="ECO:0007669"/>
    <property type="project" value="UniProtKB-SubCell"/>
</dbReference>
<accession>A0A380BB86</accession>
<dbReference type="InterPro" id="IPR010432">
    <property type="entry name" value="RDD"/>
</dbReference>
<feature type="transmembrane region" description="Helical" evidence="5">
    <location>
        <begin position="58"/>
        <end position="77"/>
    </location>
</feature>
<evidence type="ECO:0000256" key="2">
    <source>
        <dbReference type="ARBA" id="ARBA00022692"/>
    </source>
</evidence>
<comment type="subcellular location">
    <subcellularLocation>
        <location evidence="1">Membrane</location>
        <topology evidence="1">Multi-pass membrane protein</topology>
    </subcellularLocation>
</comment>
<evidence type="ECO:0000256" key="4">
    <source>
        <dbReference type="ARBA" id="ARBA00023136"/>
    </source>
</evidence>
<proteinExistence type="predicted"/>
<dbReference type="Pfam" id="PF06271">
    <property type="entry name" value="RDD"/>
    <property type="match status" value="1"/>
</dbReference>
<feature type="transmembrane region" description="Helical" evidence="5">
    <location>
        <begin position="25"/>
        <end position="46"/>
    </location>
</feature>
<evidence type="ECO:0000259" key="6">
    <source>
        <dbReference type="Pfam" id="PF06271"/>
    </source>
</evidence>
<evidence type="ECO:0000313" key="7">
    <source>
        <dbReference type="EMBL" id="SUI97203.1"/>
    </source>
</evidence>
<evidence type="ECO:0000256" key="3">
    <source>
        <dbReference type="ARBA" id="ARBA00022989"/>
    </source>
</evidence>
<dbReference type="Proteomes" id="UP000254893">
    <property type="component" value="Unassembled WGS sequence"/>
</dbReference>
<gene>
    <name evidence="7" type="ORF">NCTC11388_00303</name>
</gene>
<organism evidence="7 8">
    <name type="scientific">Sphingobacterium spiritivorum</name>
    <name type="common">Flavobacterium spiritivorum</name>
    <dbReference type="NCBI Taxonomy" id="258"/>
    <lineage>
        <taxon>Bacteria</taxon>
        <taxon>Pseudomonadati</taxon>
        <taxon>Bacteroidota</taxon>
        <taxon>Sphingobacteriia</taxon>
        <taxon>Sphingobacteriales</taxon>
        <taxon>Sphingobacteriaceae</taxon>
        <taxon>Sphingobacterium</taxon>
    </lineage>
</organism>
<reference evidence="7 8" key="1">
    <citation type="submission" date="2018-06" db="EMBL/GenBank/DDBJ databases">
        <authorList>
            <consortium name="Pathogen Informatics"/>
            <person name="Doyle S."/>
        </authorList>
    </citation>
    <scope>NUCLEOTIDE SEQUENCE [LARGE SCALE GENOMIC DNA]</scope>
    <source>
        <strain evidence="7 8">NCTC11388</strain>
    </source>
</reference>
<dbReference type="RefSeq" id="WP_115168812.1">
    <property type="nucleotide sequence ID" value="NZ_UGYW01000001.1"/>
</dbReference>
<feature type="domain" description="RDD" evidence="6">
    <location>
        <begin position="19"/>
        <end position="146"/>
    </location>
</feature>
<keyword evidence="4 5" id="KW-0472">Membrane</keyword>
<evidence type="ECO:0000256" key="1">
    <source>
        <dbReference type="ARBA" id="ARBA00004141"/>
    </source>
</evidence>
<dbReference type="AlphaFoldDB" id="A0A380BB86"/>
<dbReference type="EMBL" id="UGYW01000001">
    <property type="protein sequence ID" value="SUI97203.1"/>
    <property type="molecule type" value="Genomic_DNA"/>
</dbReference>
<protein>
    <submittedName>
        <fullName evidence="7">RDD family</fullName>
    </submittedName>
</protein>
<dbReference type="PANTHER" id="PTHR38480:SF1">
    <property type="entry name" value="SLR0254 PROTEIN"/>
    <property type="match status" value="1"/>
</dbReference>
<dbReference type="PANTHER" id="PTHR38480">
    <property type="entry name" value="SLR0254 PROTEIN"/>
    <property type="match status" value="1"/>
</dbReference>
<evidence type="ECO:0000256" key="5">
    <source>
        <dbReference type="SAM" id="Phobius"/>
    </source>
</evidence>
<keyword evidence="3 5" id="KW-1133">Transmembrane helix</keyword>
<keyword evidence="2 5" id="KW-0812">Transmembrane</keyword>
<feature type="transmembrane region" description="Helical" evidence="5">
    <location>
        <begin position="110"/>
        <end position="134"/>
    </location>
</feature>
<name>A0A380BB86_SPHSI</name>
<evidence type="ECO:0000313" key="8">
    <source>
        <dbReference type="Proteomes" id="UP000254893"/>
    </source>
</evidence>
<sequence>MNKLLINTPQNVKFEYNLATLGARIIAFGIDQLIVIAYVILAVLILKYSGAGFLSDSWTTMGLYSLFMLPAFFYPFVMETVLSGQTLGKKIMKIKVVKIDGTRATAYQYFIRWVCSIVDIFLCMGALGMSSIILSKKGQRIGDLAADTTVISTQTNTLLSHTLFAEITAERAVTYPQVIRLSDQDANTIKDVFNKGFKRKDYNIIWALSARLEQILGIQRDRNPEEFIDIIIKDHYTIFRNK</sequence>